<keyword evidence="2" id="KW-1133">Transmembrane helix</keyword>
<evidence type="ECO:0008006" key="5">
    <source>
        <dbReference type="Google" id="ProtNLM"/>
    </source>
</evidence>
<reference evidence="4" key="1">
    <citation type="submission" date="2016-10" db="EMBL/GenBank/DDBJ databases">
        <title>Frankia sp. NRRL B-16386 Genome sequencing.</title>
        <authorList>
            <person name="Ghodhbane-Gtari F."/>
            <person name="Swanson E."/>
            <person name="Gueddou A."/>
            <person name="Hezbri K."/>
            <person name="Ktari K."/>
            <person name="Nouioui I."/>
            <person name="Morris K."/>
            <person name="Simpson S."/>
            <person name="Abebe-Akele F."/>
            <person name="Thomas K."/>
            <person name="Gtari M."/>
            <person name="Tisa L.S."/>
        </authorList>
    </citation>
    <scope>NUCLEOTIDE SEQUENCE [LARGE SCALE GENOMIC DNA]</scope>
    <source>
        <strain evidence="4">NRRL B-16386</strain>
    </source>
</reference>
<keyword evidence="2" id="KW-0812">Transmembrane</keyword>
<sequence>MALGAGVFAVAFAHVHDVAHWAHQPDWAAWLIASTGELMAIVSILEIRHRSRHVPATGRRWWTMLPPVLTLIAAIGISGAANLAAATGLAANPGPWVQIMAVWPVVAFALVAFTKATRPHAPAANEPAAGTPADGSVPAAVAASGGRASLPTVTGAVPVARTGRGTGRGGQLSTSRTAKPGTKRRTDAELIAALAGVPRNADGTVPIGRMVSALSCGPDRARRLLAAQGLLRTPTVPPAAADAAAPVAA</sequence>
<feature type="transmembrane region" description="Helical" evidence="2">
    <location>
        <begin position="27"/>
        <end position="47"/>
    </location>
</feature>
<comment type="caution">
    <text evidence="3">The sequence shown here is derived from an EMBL/GenBank/DDBJ whole genome shotgun (WGS) entry which is preliminary data.</text>
</comment>
<feature type="region of interest" description="Disordered" evidence="1">
    <location>
        <begin position="121"/>
        <end position="142"/>
    </location>
</feature>
<dbReference type="AlphaFoldDB" id="A0A1V2I1T0"/>
<evidence type="ECO:0000256" key="2">
    <source>
        <dbReference type="SAM" id="Phobius"/>
    </source>
</evidence>
<keyword evidence="4" id="KW-1185">Reference proteome</keyword>
<feature type="transmembrane region" description="Helical" evidence="2">
    <location>
        <begin position="68"/>
        <end position="90"/>
    </location>
</feature>
<feature type="compositionally biased region" description="Low complexity" evidence="1">
    <location>
        <begin position="132"/>
        <end position="142"/>
    </location>
</feature>
<feature type="region of interest" description="Disordered" evidence="1">
    <location>
        <begin position="158"/>
        <end position="184"/>
    </location>
</feature>
<evidence type="ECO:0000313" key="4">
    <source>
        <dbReference type="Proteomes" id="UP000188929"/>
    </source>
</evidence>
<evidence type="ECO:0000256" key="1">
    <source>
        <dbReference type="SAM" id="MobiDB-lite"/>
    </source>
</evidence>
<dbReference type="EMBL" id="MOMC01000084">
    <property type="protein sequence ID" value="ONH23560.1"/>
    <property type="molecule type" value="Genomic_DNA"/>
</dbReference>
<organism evidence="3 4">
    <name type="scientific">Pseudofrankia asymbiotica</name>
    <dbReference type="NCBI Taxonomy" id="1834516"/>
    <lineage>
        <taxon>Bacteria</taxon>
        <taxon>Bacillati</taxon>
        <taxon>Actinomycetota</taxon>
        <taxon>Actinomycetes</taxon>
        <taxon>Frankiales</taxon>
        <taxon>Frankiaceae</taxon>
        <taxon>Pseudofrankia</taxon>
    </lineage>
</organism>
<protein>
    <recommendedName>
        <fullName evidence="5">DUF2637 domain-containing protein</fullName>
    </recommendedName>
</protein>
<feature type="transmembrane region" description="Helical" evidence="2">
    <location>
        <begin position="96"/>
        <end position="113"/>
    </location>
</feature>
<dbReference type="STRING" id="1834516.BL253_32755"/>
<proteinExistence type="predicted"/>
<evidence type="ECO:0000313" key="3">
    <source>
        <dbReference type="EMBL" id="ONH23560.1"/>
    </source>
</evidence>
<name>A0A1V2I1T0_9ACTN</name>
<dbReference type="Proteomes" id="UP000188929">
    <property type="component" value="Unassembled WGS sequence"/>
</dbReference>
<accession>A0A1V2I1T0</accession>
<gene>
    <name evidence="3" type="ORF">BL253_32755</name>
</gene>
<keyword evidence="2" id="KW-0472">Membrane</keyword>